<feature type="domain" description="AB hydrolase-1" evidence="1">
    <location>
        <begin position="6"/>
        <end position="200"/>
    </location>
</feature>
<name>A0A4R1GID2_9BACT</name>
<evidence type="ECO:0000259" key="1">
    <source>
        <dbReference type="Pfam" id="PF12697"/>
    </source>
</evidence>
<reference evidence="2 3" key="1">
    <citation type="submission" date="2019-03" db="EMBL/GenBank/DDBJ databases">
        <title>Genomic Encyclopedia of Archaeal and Bacterial Type Strains, Phase II (KMG-II): from individual species to whole genera.</title>
        <authorList>
            <person name="Goeker M."/>
        </authorList>
    </citation>
    <scope>NUCLEOTIDE SEQUENCE [LARGE SCALE GENOMIC DNA]</scope>
    <source>
        <strain evidence="2 3">DSM 24425</strain>
    </source>
</reference>
<protein>
    <submittedName>
        <fullName evidence="2">Pimeloyl-[acyl-carrier protein] methyl ester esterase</fullName>
    </submittedName>
</protein>
<dbReference type="Gene3D" id="3.40.50.1820">
    <property type="entry name" value="alpha/beta hydrolase"/>
    <property type="match status" value="1"/>
</dbReference>
<evidence type="ECO:0000313" key="3">
    <source>
        <dbReference type="Proteomes" id="UP000295777"/>
    </source>
</evidence>
<dbReference type="OrthoDB" id="9773293at2"/>
<organism evidence="2 3">
    <name type="scientific">Phorcysia thermohydrogeniphila</name>
    <dbReference type="NCBI Taxonomy" id="936138"/>
    <lineage>
        <taxon>Bacteria</taxon>
        <taxon>Pseudomonadati</taxon>
        <taxon>Aquificota</taxon>
        <taxon>Aquificia</taxon>
        <taxon>Desulfurobacteriales</taxon>
        <taxon>Desulfurobacteriaceae</taxon>
        <taxon>Phorcysia</taxon>
    </lineage>
</organism>
<gene>
    <name evidence="2" type="ORF">CLV27_1319</name>
</gene>
<sequence>MKLFTIHGWSFEPSVWEGTHFESAEHIILPGHGESFFSSSDIVELAREIGEYLPENSALVGWSLGATLAVVMASLYPDKVKELILFAPTVRFSGISQPEVVVKRFLRKLKKDFKRTVKEFRALCSKVNLPLPELDEGKVTELLESFSYFDLSNFARNLSVPAKIFVGEKDSVTGVQGALKLHLLIRSSTLSVFPEEDHLTILRRY</sequence>
<dbReference type="Pfam" id="PF12697">
    <property type="entry name" value="Abhydrolase_6"/>
    <property type="match status" value="1"/>
</dbReference>
<dbReference type="InterPro" id="IPR000073">
    <property type="entry name" value="AB_hydrolase_1"/>
</dbReference>
<dbReference type="AlphaFoldDB" id="A0A4R1GID2"/>
<dbReference type="SUPFAM" id="SSF53474">
    <property type="entry name" value="alpha/beta-Hydrolases"/>
    <property type="match status" value="1"/>
</dbReference>
<comment type="caution">
    <text evidence="2">The sequence shown here is derived from an EMBL/GenBank/DDBJ whole genome shotgun (WGS) entry which is preliminary data.</text>
</comment>
<dbReference type="Proteomes" id="UP000295777">
    <property type="component" value="Unassembled WGS sequence"/>
</dbReference>
<proteinExistence type="predicted"/>
<evidence type="ECO:0000313" key="2">
    <source>
        <dbReference type="EMBL" id="TCK04002.1"/>
    </source>
</evidence>
<dbReference type="RefSeq" id="WP_132527031.1">
    <property type="nucleotide sequence ID" value="NZ_SMFV01000004.1"/>
</dbReference>
<dbReference type="PANTHER" id="PTHR43798">
    <property type="entry name" value="MONOACYLGLYCEROL LIPASE"/>
    <property type="match status" value="1"/>
</dbReference>
<keyword evidence="3" id="KW-1185">Reference proteome</keyword>
<dbReference type="InterPro" id="IPR029058">
    <property type="entry name" value="AB_hydrolase_fold"/>
</dbReference>
<accession>A0A4R1GID2</accession>
<dbReference type="EMBL" id="SMFV01000004">
    <property type="protein sequence ID" value="TCK04002.1"/>
    <property type="molecule type" value="Genomic_DNA"/>
</dbReference>
<dbReference type="InterPro" id="IPR050266">
    <property type="entry name" value="AB_hydrolase_sf"/>
</dbReference>